<gene>
    <name evidence="3" type="ORF">ABT317_47980</name>
</gene>
<sequence>MPFVGRLADRHGQRTVVLVLSLVHAVSIAALVAGALAGRGASLLAVPAAGRDRAAGRRAGGGARPCHWSARRPAPAH</sequence>
<feature type="non-terminal residue" evidence="3">
    <location>
        <position position="77"/>
    </location>
</feature>
<name>A0ABV1WJZ8_9ACTN</name>
<dbReference type="Proteomes" id="UP001458415">
    <property type="component" value="Unassembled WGS sequence"/>
</dbReference>
<keyword evidence="2" id="KW-0472">Membrane</keyword>
<organism evidence="3 4">
    <name type="scientific">Streptomyces carpinensis</name>
    <dbReference type="NCBI Taxonomy" id="66369"/>
    <lineage>
        <taxon>Bacteria</taxon>
        <taxon>Bacillati</taxon>
        <taxon>Actinomycetota</taxon>
        <taxon>Actinomycetes</taxon>
        <taxon>Kitasatosporales</taxon>
        <taxon>Streptomycetaceae</taxon>
        <taxon>Streptomyces</taxon>
    </lineage>
</organism>
<evidence type="ECO:0008006" key="5">
    <source>
        <dbReference type="Google" id="ProtNLM"/>
    </source>
</evidence>
<evidence type="ECO:0000256" key="1">
    <source>
        <dbReference type="SAM" id="MobiDB-lite"/>
    </source>
</evidence>
<accession>A0ABV1WJZ8</accession>
<evidence type="ECO:0000256" key="2">
    <source>
        <dbReference type="SAM" id="Phobius"/>
    </source>
</evidence>
<evidence type="ECO:0000313" key="3">
    <source>
        <dbReference type="EMBL" id="MER6984490.1"/>
    </source>
</evidence>
<keyword evidence="2" id="KW-1133">Transmembrane helix</keyword>
<keyword evidence="2" id="KW-0812">Transmembrane</keyword>
<dbReference type="EMBL" id="JBEPCU010001845">
    <property type="protein sequence ID" value="MER6984490.1"/>
    <property type="molecule type" value="Genomic_DNA"/>
</dbReference>
<protein>
    <recommendedName>
        <fullName evidence="5">Major facilitator superfamily (MFS) profile domain-containing protein</fullName>
    </recommendedName>
</protein>
<keyword evidence="4" id="KW-1185">Reference proteome</keyword>
<reference evidence="3 4" key="1">
    <citation type="submission" date="2024-06" db="EMBL/GenBank/DDBJ databases">
        <title>The Natural Products Discovery Center: Release of the First 8490 Sequenced Strains for Exploring Actinobacteria Biosynthetic Diversity.</title>
        <authorList>
            <person name="Kalkreuter E."/>
            <person name="Kautsar S.A."/>
            <person name="Yang D."/>
            <person name="Bader C.D."/>
            <person name="Teijaro C.N."/>
            <person name="Fluegel L."/>
            <person name="Davis C.M."/>
            <person name="Simpson J.R."/>
            <person name="Lauterbach L."/>
            <person name="Steele A.D."/>
            <person name="Gui C."/>
            <person name="Meng S."/>
            <person name="Li G."/>
            <person name="Viehrig K."/>
            <person name="Ye F."/>
            <person name="Su P."/>
            <person name="Kiefer A.F."/>
            <person name="Nichols A."/>
            <person name="Cepeda A.J."/>
            <person name="Yan W."/>
            <person name="Fan B."/>
            <person name="Jiang Y."/>
            <person name="Adhikari A."/>
            <person name="Zheng C.-J."/>
            <person name="Schuster L."/>
            <person name="Cowan T.M."/>
            <person name="Smanski M.J."/>
            <person name="Chevrette M.G."/>
            <person name="De Carvalho L.P.S."/>
            <person name="Shen B."/>
        </authorList>
    </citation>
    <scope>NUCLEOTIDE SEQUENCE [LARGE SCALE GENOMIC DNA]</scope>
    <source>
        <strain evidence="3 4">NPDC000634</strain>
    </source>
</reference>
<feature type="region of interest" description="Disordered" evidence="1">
    <location>
        <begin position="54"/>
        <end position="77"/>
    </location>
</feature>
<proteinExistence type="predicted"/>
<comment type="caution">
    <text evidence="3">The sequence shown here is derived from an EMBL/GenBank/DDBJ whole genome shotgun (WGS) entry which is preliminary data.</text>
</comment>
<feature type="transmembrane region" description="Helical" evidence="2">
    <location>
        <begin position="16"/>
        <end position="37"/>
    </location>
</feature>
<evidence type="ECO:0000313" key="4">
    <source>
        <dbReference type="Proteomes" id="UP001458415"/>
    </source>
</evidence>